<dbReference type="InterPro" id="IPR003447">
    <property type="entry name" value="FEMABX"/>
</dbReference>
<dbReference type="GO" id="GO:0008360">
    <property type="term" value="P:regulation of cell shape"/>
    <property type="evidence" value="ECO:0007669"/>
    <property type="project" value="UniProtKB-KW"/>
</dbReference>
<evidence type="ECO:0000256" key="6">
    <source>
        <dbReference type="ARBA" id="ARBA00023316"/>
    </source>
</evidence>
<dbReference type="EMBL" id="REFW01000001">
    <property type="protein sequence ID" value="RMB61395.1"/>
    <property type="molecule type" value="Genomic_DNA"/>
</dbReference>
<keyword evidence="4" id="KW-0573">Peptidoglycan synthesis</keyword>
<dbReference type="PANTHER" id="PTHR36174:SF1">
    <property type="entry name" value="LIPID II:GLYCINE GLYCYLTRANSFERASE"/>
    <property type="match status" value="1"/>
</dbReference>
<reference evidence="7 8" key="1">
    <citation type="submission" date="2018-10" db="EMBL/GenBank/DDBJ databases">
        <title>Tessaracoccus antarcticuss sp. nov., isolated from sediment.</title>
        <authorList>
            <person name="Zhou L.Y."/>
            <person name="Du Z.J."/>
        </authorList>
    </citation>
    <scope>NUCLEOTIDE SEQUENCE [LARGE SCALE GENOMIC DNA]</scope>
    <source>
        <strain evidence="7 8">JDX10</strain>
    </source>
</reference>
<protein>
    <submittedName>
        <fullName evidence="7">Peptidoglycan bridge formation glycyltransferase FemA/FemB family protein</fullName>
    </submittedName>
</protein>
<dbReference type="OrthoDB" id="9793335at2"/>
<sequence>MLGCVSITVKPIPAAEHLAFITERGSASFLQTPAWASVKKEWRGESLGWFDADQLIGVGLVLYRKLPKLKRYLAYLPEGPVLDWARPDVDEQLDALVAYAKKARAFAVRIGPAIVHRRWSAETIKAAIADDAVTRLSQVEPDDTSLVATRVLRLLQHRNWTTSDGDEGFAAGQPMFNFQLPLLHTDGTARTEAELLKGMNQLWRRNIKKAEKAGVQVRTGERADLARFHEIYLETAQRDGFTGRALSYFETMWDALNAEDEDRMQVYLAEHDGDLVAATTMIRVGTHAWYSYGASTTAKRDVRGSNAVQWRMIRDAAARGCHVYDLRGITEGVGADDPEIGLIQFKVGTGGEAVAHLGEWDRAINKPLHFAFLTYMKRR</sequence>
<name>A0A3M0G8T8_9ACTN</name>
<evidence type="ECO:0000256" key="4">
    <source>
        <dbReference type="ARBA" id="ARBA00022984"/>
    </source>
</evidence>
<dbReference type="GO" id="GO:0009252">
    <property type="term" value="P:peptidoglycan biosynthetic process"/>
    <property type="evidence" value="ECO:0007669"/>
    <property type="project" value="UniProtKB-KW"/>
</dbReference>
<dbReference type="SUPFAM" id="SSF55729">
    <property type="entry name" value="Acyl-CoA N-acyltransferases (Nat)"/>
    <property type="match status" value="2"/>
</dbReference>
<evidence type="ECO:0000256" key="5">
    <source>
        <dbReference type="ARBA" id="ARBA00023315"/>
    </source>
</evidence>
<dbReference type="GO" id="GO:0016755">
    <property type="term" value="F:aminoacyltransferase activity"/>
    <property type="evidence" value="ECO:0007669"/>
    <property type="project" value="InterPro"/>
</dbReference>
<comment type="similarity">
    <text evidence="1">Belongs to the FemABX family.</text>
</comment>
<dbReference type="PROSITE" id="PS51191">
    <property type="entry name" value="FEMABX"/>
    <property type="match status" value="1"/>
</dbReference>
<keyword evidence="8" id="KW-1185">Reference proteome</keyword>
<keyword evidence="3" id="KW-0133">Cell shape</keyword>
<dbReference type="Proteomes" id="UP000275256">
    <property type="component" value="Unassembled WGS sequence"/>
</dbReference>
<dbReference type="InterPro" id="IPR016181">
    <property type="entry name" value="Acyl_CoA_acyltransferase"/>
</dbReference>
<comment type="caution">
    <text evidence="7">The sequence shown here is derived from an EMBL/GenBank/DDBJ whole genome shotgun (WGS) entry which is preliminary data.</text>
</comment>
<evidence type="ECO:0000256" key="2">
    <source>
        <dbReference type="ARBA" id="ARBA00022679"/>
    </source>
</evidence>
<keyword evidence="6" id="KW-0961">Cell wall biogenesis/degradation</keyword>
<dbReference type="InterPro" id="IPR050644">
    <property type="entry name" value="PG_Glycine_Bridge_Synth"/>
</dbReference>
<dbReference type="Pfam" id="PF02388">
    <property type="entry name" value="FemAB"/>
    <property type="match status" value="2"/>
</dbReference>
<evidence type="ECO:0000313" key="7">
    <source>
        <dbReference type="EMBL" id="RMB61395.1"/>
    </source>
</evidence>
<gene>
    <name evidence="7" type="ORF">EAX62_01690</name>
</gene>
<evidence type="ECO:0000313" key="8">
    <source>
        <dbReference type="Proteomes" id="UP000275256"/>
    </source>
</evidence>
<dbReference type="PANTHER" id="PTHR36174">
    <property type="entry name" value="LIPID II:GLYCINE GLYCYLTRANSFERASE"/>
    <property type="match status" value="1"/>
</dbReference>
<keyword evidence="2 7" id="KW-0808">Transferase</keyword>
<dbReference type="RefSeq" id="WP_121899943.1">
    <property type="nucleotide sequence ID" value="NZ_REFW01000001.1"/>
</dbReference>
<evidence type="ECO:0000256" key="3">
    <source>
        <dbReference type="ARBA" id="ARBA00022960"/>
    </source>
</evidence>
<evidence type="ECO:0000256" key="1">
    <source>
        <dbReference type="ARBA" id="ARBA00009943"/>
    </source>
</evidence>
<dbReference type="GO" id="GO:0071555">
    <property type="term" value="P:cell wall organization"/>
    <property type="evidence" value="ECO:0007669"/>
    <property type="project" value="UniProtKB-KW"/>
</dbReference>
<organism evidence="7 8">
    <name type="scientific">Tessaracoccus antarcticus</name>
    <dbReference type="NCBI Taxonomy" id="2479848"/>
    <lineage>
        <taxon>Bacteria</taxon>
        <taxon>Bacillati</taxon>
        <taxon>Actinomycetota</taxon>
        <taxon>Actinomycetes</taxon>
        <taxon>Propionibacteriales</taxon>
        <taxon>Propionibacteriaceae</taxon>
        <taxon>Tessaracoccus</taxon>
    </lineage>
</organism>
<accession>A0A3M0G8T8</accession>
<dbReference type="AlphaFoldDB" id="A0A3M0G8T8"/>
<dbReference type="Gene3D" id="3.40.630.30">
    <property type="match status" value="2"/>
</dbReference>
<proteinExistence type="inferred from homology"/>
<keyword evidence="5" id="KW-0012">Acyltransferase</keyword>